<dbReference type="AlphaFoldDB" id="A0A383AGD9"/>
<sequence length="47" mass="4869">MLPLLKIAFCTALLGVFPVNATDWFQWRGAPRGGAAPGAPWAASLAG</sequence>
<proteinExistence type="predicted"/>
<dbReference type="EMBL" id="UINC01191831">
    <property type="protein sequence ID" value="SVE06663.1"/>
    <property type="molecule type" value="Genomic_DNA"/>
</dbReference>
<accession>A0A383AGD9</accession>
<name>A0A383AGD9_9ZZZZ</name>
<evidence type="ECO:0000313" key="1">
    <source>
        <dbReference type="EMBL" id="SVE06663.1"/>
    </source>
</evidence>
<feature type="non-terminal residue" evidence="1">
    <location>
        <position position="47"/>
    </location>
</feature>
<gene>
    <name evidence="1" type="ORF">METZ01_LOCUS459517</name>
</gene>
<reference evidence="1" key="1">
    <citation type="submission" date="2018-05" db="EMBL/GenBank/DDBJ databases">
        <authorList>
            <person name="Lanie J.A."/>
            <person name="Ng W.-L."/>
            <person name="Kazmierczak K.M."/>
            <person name="Andrzejewski T.M."/>
            <person name="Davidsen T.M."/>
            <person name="Wayne K.J."/>
            <person name="Tettelin H."/>
            <person name="Glass J.I."/>
            <person name="Rusch D."/>
            <person name="Podicherti R."/>
            <person name="Tsui H.-C.T."/>
            <person name="Winkler M.E."/>
        </authorList>
    </citation>
    <scope>NUCLEOTIDE SEQUENCE</scope>
</reference>
<protein>
    <submittedName>
        <fullName evidence="1">Uncharacterized protein</fullName>
    </submittedName>
</protein>
<organism evidence="1">
    <name type="scientific">marine metagenome</name>
    <dbReference type="NCBI Taxonomy" id="408172"/>
    <lineage>
        <taxon>unclassified sequences</taxon>
        <taxon>metagenomes</taxon>
        <taxon>ecological metagenomes</taxon>
    </lineage>
</organism>